<evidence type="ECO:0000313" key="2">
    <source>
        <dbReference type="Proteomes" id="UP000218334"/>
    </source>
</evidence>
<sequence length="326" mass="37008">MDDPASNPLFILAVLAPPPPDSAFNTVRRAYRTIFGRNPPAEEQDNQLLLWIRICSEVGADHYLVKTTRRLFPSLPDLSRWNVAGRLLDLPLALQKHTTVSKTIDVVEFMKRLQSEVELPEPYKEISGHTAEQKVKAMLHRHEQIVTAICHTLLSFVGFNLASRHKTSTNKLELSQDATKSSRCLSYSIEPLEFTYVVQVLDPIPDHFALVHPGVMVSIGWKRGSVDVQTPAGQYVTWGIIFGIHLDEFTAFPAQIDRLVDTGFKSTAMFVTFVQLMQEHLLEPLWKNIRDNDPDMSSSNPLSEREPLEEAEIDLRKAELERAEER</sequence>
<protein>
    <submittedName>
        <fullName evidence="1">Uncharacterized protein</fullName>
    </submittedName>
</protein>
<dbReference type="Proteomes" id="UP000218334">
    <property type="component" value="Unassembled WGS sequence"/>
</dbReference>
<evidence type="ECO:0000313" key="1">
    <source>
        <dbReference type="EMBL" id="PBK70528.1"/>
    </source>
</evidence>
<name>A0A2H3BWV7_9AGAR</name>
<proteinExistence type="predicted"/>
<dbReference type="EMBL" id="KZ293426">
    <property type="protein sequence ID" value="PBK70528.1"/>
    <property type="molecule type" value="Genomic_DNA"/>
</dbReference>
<organism evidence="1 2">
    <name type="scientific">Armillaria solidipes</name>
    <dbReference type="NCBI Taxonomy" id="1076256"/>
    <lineage>
        <taxon>Eukaryota</taxon>
        <taxon>Fungi</taxon>
        <taxon>Dikarya</taxon>
        <taxon>Basidiomycota</taxon>
        <taxon>Agaricomycotina</taxon>
        <taxon>Agaricomycetes</taxon>
        <taxon>Agaricomycetidae</taxon>
        <taxon>Agaricales</taxon>
        <taxon>Marasmiineae</taxon>
        <taxon>Physalacriaceae</taxon>
        <taxon>Armillaria</taxon>
    </lineage>
</organism>
<accession>A0A2H3BWV7</accession>
<keyword evidence="2" id="KW-1185">Reference proteome</keyword>
<gene>
    <name evidence="1" type="ORF">ARMSODRAFT_1018056</name>
</gene>
<dbReference type="AlphaFoldDB" id="A0A2H3BWV7"/>
<reference evidence="2" key="1">
    <citation type="journal article" date="2017" name="Nat. Ecol. Evol.">
        <title>Genome expansion and lineage-specific genetic innovations in the forest pathogenic fungi Armillaria.</title>
        <authorList>
            <person name="Sipos G."/>
            <person name="Prasanna A.N."/>
            <person name="Walter M.C."/>
            <person name="O'Connor E."/>
            <person name="Balint B."/>
            <person name="Krizsan K."/>
            <person name="Kiss B."/>
            <person name="Hess J."/>
            <person name="Varga T."/>
            <person name="Slot J."/>
            <person name="Riley R."/>
            <person name="Boka B."/>
            <person name="Rigling D."/>
            <person name="Barry K."/>
            <person name="Lee J."/>
            <person name="Mihaltcheva S."/>
            <person name="LaButti K."/>
            <person name="Lipzen A."/>
            <person name="Waldron R."/>
            <person name="Moloney N.M."/>
            <person name="Sperisen C."/>
            <person name="Kredics L."/>
            <person name="Vagvoelgyi C."/>
            <person name="Patrignani A."/>
            <person name="Fitzpatrick D."/>
            <person name="Nagy I."/>
            <person name="Doyle S."/>
            <person name="Anderson J.B."/>
            <person name="Grigoriev I.V."/>
            <person name="Gueldener U."/>
            <person name="Muensterkoetter M."/>
            <person name="Nagy L.G."/>
        </authorList>
    </citation>
    <scope>NUCLEOTIDE SEQUENCE [LARGE SCALE GENOMIC DNA]</scope>
    <source>
        <strain evidence="2">28-4</strain>
    </source>
</reference>